<gene>
    <name evidence="1" type="ordered locus">Meso_1107</name>
</gene>
<dbReference type="AlphaFoldDB" id="Q11JC1"/>
<protein>
    <recommendedName>
        <fullName evidence="2">DUF4336 domain-containing protein</fullName>
    </recommendedName>
</protein>
<dbReference type="Pfam" id="PF14234">
    <property type="entry name" value="DUF4336"/>
    <property type="match status" value="1"/>
</dbReference>
<dbReference type="STRING" id="266779.Meso_1107"/>
<accession>Q11JC1</accession>
<dbReference type="PANTHER" id="PTHR33835:SF1">
    <property type="entry name" value="METALLO-BETA-LACTAMASE DOMAIN-CONTAINING PROTEIN"/>
    <property type="match status" value="1"/>
</dbReference>
<dbReference type="SUPFAM" id="SSF56281">
    <property type="entry name" value="Metallo-hydrolase/oxidoreductase"/>
    <property type="match status" value="1"/>
</dbReference>
<reference evidence="1" key="1">
    <citation type="submission" date="2006-06" db="EMBL/GenBank/DDBJ databases">
        <title>Complete sequence of chromosome of Chelativorans sp. BNC1.</title>
        <authorList>
            <consortium name="US DOE Joint Genome Institute"/>
            <person name="Copeland A."/>
            <person name="Lucas S."/>
            <person name="Lapidus A."/>
            <person name="Barry K."/>
            <person name="Detter J.C."/>
            <person name="Glavina del Rio T."/>
            <person name="Hammon N."/>
            <person name="Israni S."/>
            <person name="Dalin E."/>
            <person name="Tice H."/>
            <person name="Pitluck S."/>
            <person name="Chertkov O."/>
            <person name="Brettin T."/>
            <person name="Bruce D."/>
            <person name="Han C."/>
            <person name="Tapia R."/>
            <person name="Gilna P."/>
            <person name="Schmutz J."/>
            <person name="Larimer F."/>
            <person name="Land M."/>
            <person name="Hauser L."/>
            <person name="Kyrpides N."/>
            <person name="Mikhailova N."/>
            <person name="Richardson P."/>
        </authorList>
    </citation>
    <scope>NUCLEOTIDE SEQUENCE</scope>
    <source>
        <strain evidence="1">BNC1</strain>
    </source>
</reference>
<evidence type="ECO:0008006" key="2">
    <source>
        <dbReference type="Google" id="ProtNLM"/>
    </source>
</evidence>
<dbReference type="InterPro" id="IPR036866">
    <property type="entry name" value="RibonucZ/Hydroxyglut_hydro"/>
</dbReference>
<dbReference type="OrthoDB" id="450111at2"/>
<dbReference type="eggNOG" id="COG4221">
    <property type="taxonomic scope" value="Bacteria"/>
</dbReference>
<dbReference type="EMBL" id="CP000390">
    <property type="protein sequence ID" value="ABG62504.1"/>
    <property type="molecule type" value="Genomic_DNA"/>
</dbReference>
<evidence type="ECO:0000313" key="1">
    <source>
        <dbReference type="EMBL" id="ABG62504.1"/>
    </source>
</evidence>
<dbReference type="PANTHER" id="PTHR33835">
    <property type="entry name" value="YALI0C07656P"/>
    <property type="match status" value="1"/>
</dbReference>
<organism evidence="1">
    <name type="scientific">Chelativorans sp. (strain BNC1)</name>
    <dbReference type="NCBI Taxonomy" id="266779"/>
    <lineage>
        <taxon>Bacteria</taxon>
        <taxon>Pseudomonadati</taxon>
        <taxon>Pseudomonadota</taxon>
        <taxon>Alphaproteobacteria</taxon>
        <taxon>Hyphomicrobiales</taxon>
        <taxon>Phyllobacteriaceae</taxon>
        <taxon>Chelativorans</taxon>
    </lineage>
</organism>
<dbReference type="InterPro" id="IPR025638">
    <property type="entry name" value="DUF4336"/>
</dbReference>
<dbReference type="KEGG" id="mes:Meso_1107"/>
<dbReference type="HOGENOM" id="CLU_056292_2_0_5"/>
<proteinExistence type="predicted"/>
<name>Q11JC1_CHESB</name>
<sequence length="249" mass="28723">MSKGCNSVTYAPLDTLKPVAKDVWIVDGPMIRFGMAPLKMQFPTRMTVIRSKRRALFIHSPTPLTDSLKAEIANIGEVRHIVGPNRIHYWWIPEWRTAFPKAEVWLAPRIREQAKGRIDFDAPELTKETGYPWDEEIKTLPVAGSFMTEVEFFHPASRTLVLTDFIENFEPKKLSWWWRWLARAGGVLAPNGGMPRDMRLTYSRQKPQLKAAVETMIGWNPERIILAHGKWIERDGAAELKRSFGWLLD</sequence>